<dbReference type="AlphaFoldDB" id="A0A4Y2N9N5"/>
<gene>
    <name evidence="4" type="ORF">AVEN_152052_1</name>
</gene>
<dbReference type="PANTHER" id="PTHR22639:SF4">
    <property type="entry name" value="ZINC FINGER CCHC DOMAIN-CONTAINING PROTEIN 3"/>
    <property type="match status" value="1"/>
</dbReference>
<evidence type="ECO:0000259" key="3">
    <source>
        <dbReference type="PROSITE" id="PS50158"/>
    </source>
</evidence>
<dbReference type="EMBL" id="BGPR01008788">
    <property type="protein sequence ID" value="GBN36095.1"/>
    <property type="molecule type" value="Genomic_DNA"/>
</dbReference>
<evidence type="ECO:0000313" key="5">
    <source>
        <dbReference type="Proteomes" id="UP000499080"/>
    </source>
</evidence>
<dbReference type="Proteomes" id="UP000499080">
    <property type="component" value="Unassembled WGS sequence"/>
</dbReference>
<dbReference type="GO" id="GO:0002218">
    <property type="term" value="P:activation of innate immune response"/>
    <property type="evidence" value="ECO:0007669"/>
    <property type="project" value="InterPro"/>
</dbReference>
<dbReference type="PROSITE" id="PS50158">
    <property type="entry name" value="ZF_CCHC"/>
    <property type="match status" value="2"/>
</dbReference>
<dbReference type="PANTHER" id="PTHR22639">
    <property type="entry name" value="GAG-RELATED PROTEIN"/>
    <property type="match status" value="1"/>
</dbReference>
<dbReference type="SUPFAM" id="SSF57756">
    <property type="entry name" value="Retrovirus zinc finger-like domains"/>
    <property type="match status" value="1"/>
</dbReference>
<accession>A0A4Y2N9N5</accession>
<organism evidence="4 5">
    <name type="scientific">Araneus ventricosus</name>
    <name type="common">Orbweaver spider</name>
    <name type="synonym">Epeira ventricosa</name>
    <dbReference type="NCBI Taxonomy" id="182803"/>
    <lineage>
        <taxon>Eukaryota</taxon>
        <taxon>Metazoa</taxon>
        <taxon>Ecdysozoa</taxon>
        <taxon>Arthropoda</taxon>
        <taxon>Chelicerata</taxon>
        <taxon>Arachnida</taxon>
        <taxon>Araneae</taxon>
        <taxon>Araneomorphae</taxon>
        <taxon>Entelegynae</taxon>
        <taxon>Araneoidea</taxon>
        <taxon>Araneidae</taxon>
        <taxon>Araneus</taxon>
    </lineage>
</organism>
<dbReference type="Gene3D" id="4.10.60.10">
    <property type="entry name" value="Zinc finger, CCHC-type"/>
    <property type="match status" value="1"/>
</dbReference>
<evidence type="ECO:0000256" key="2">
    <source>
        <dbReference type="SAM" id="MobiDB-lite"/>
    </source>
</evidence>
<comment type="caution">
    <text evidence="4">The sequence shown here is derived from an EMBL/GenBank/DDBJ whole genome shotgun (WGS) entry which is preliminary data.</text>
</comment>
<name>A0A4Y2N9N5_ARAVE</name>
<keyword evidence="1" id="KW-0862">Zinc</keyword>
<dbReference type="InterPro" id="IPR036875">
    <property type="entry name" value="Znf_CCHC_sf"/>
</dbReference>
<dbReference type="GO" id="GO:0008270">
    <property type="term" value="F:zinc ion binding"/>
    <property type="evidence" value="ECO:0007669"/>
    <property type="project" value="UniProtKB-KW"/>
</dbReference>
<feature type="compositionally biased region" description="Basic and acidic residues" evidence="2">
    <location>
        <begin position="1"/>
        <end position="14"/>
    </location>
</feature>
<dbReference type="OrthoDB" id="6437361at2759"/>
<sequence>DVTERGQEEKELESSIRITSSHSLKEPSPYEELARVTTAAVTKLTALLHKSRVSSDNRKLVQELQTLASVLFDKVEENGSLKAQVEMLQAENAALQAQLAAPRQQSPPALIPEQAQQTKVEGNFLRRSEESLIREVDLSKAKLGIKNIRKISRGGIAIECRSNKDLGKLLDEINSNAKISTSLEARVPSKKLPRVILYDVEKTVIKEQLLTKLVAQNDLNEKALKVLFSINSRSHNKCHWVLEAQPSEFKKILKTGKLSFEWSRLSLREFVRPTRCYKCNAYGHISTKCEGKETCPRCGEEGHKSQECENEKRCSACTAANEKHKKGWDTRHAATDSDCPTYWHGLAELKKRIFYGP</sequence>
<evidence type="ECO:0000313" key="4">
    <source>
        <dbReference type="EMBL" id="GBN36095.1"/>
    </source>
</evidence>
<dbReference type="InterPro" id="IPR042509">
    <property type="entry name" value="ZCCHC3"/>
</dbReference>
<proteinExistence type="predicted"/>
<keyword evidence="1" id="KW-0479">Metal-binding</keyword>
<keyword evidence="5" id="KW-1185">Reference proteome</keyword>
<protein>
    <recommendedName>
        <fullName evidence="3">CCHC-type domain-containing protein</fullName>
    </recommendedName>
</protein>
<feature type="domain" description="CCHC-type" evidence="3">
    <location>
        <begin position="295"/>
        <end position="310"/>
    </location>
</feature>
<feature type="region of interest" description="Disordered" evidence="2">
    <location>
        <begin position="1"/>
        <end position="30"/>
    </location>
</feature>
<dbReference type="GO" id="GO:0003690">
    <property type="term" value="F:double-stranded DNA binding"/>
    <property type="evidence" value="ECO:0007669"/>
    <property type="project" value="InterPro"/>
</dbReference>
<feature type="non-terminal residue" evidence="4">
    <location>
        <position position="1"/>
    </location>
</feature>
<evidence type="ECO:0000256" key="1">
    <source>
        <dbReference type="PROSITE-ProRule" id="PRU00047"/>
    </source>
</evidence>
<feature type="domain" description="CCHC-type" evidence="3">
    <location>
        <begin position="275"/>
        <end position="289"/>
    </location>
</feature>
<dbReference type="SMART" id="SM00343">
    <property type="entry name" value="ZnF_C2HC"/>
    <property type="match status" value="2"/>
</dbReference>
<dbReference type="GO" id="GO:0003723">
    <property type="term" value="F:RNA binding"/>
    <property type="evidence" value="ECO:0007669"/>
    <property type="project" value="InterPro"/>
</dbReference>
<dbReference type="InterPro" id="IPR001878">
    <property type="entry name" value="Znf_CCHC"/>
</dbReference>
<keyword evidence="1" id="KW-0863">Zinc-finger</keyword>
<reference evidence="4 5" key="1">
    <citation type="journal article" date="2019" name="Sci. Rep.">
        <title>Orb-weaving spider Araneus ventricosus genome elucidates the spidroin gene catalogue.</title>
        <authorList>
            <person name="Kono N."/>
            <person name="Nakamura H."/>
            <person name="Ohtoshi R."/>
            <person name="Moran D.A.P."/>
            <person name="Shinohara A."/>
            <person name="Yoshida Y."/>
            <person name="Fujiwara M."/>
            <person name="Mori M."/>
            <person name="Tomita M."/>
            <person name="Arakawa K."/>
        </authorList>
    </citation>
    <scope>NUCLEOTIDE SEQUENCE [LARGE SCALE GENOMIC DNA]</scope>
</reference>